<accession>A0A8S5PMQ6</accession>
<organism evidence="1">
    <name type="scientific">Myoviridae sp. ctisV53</name>
    <dbReference type="NCBI Taxonomy" id="2825156"/>
    <lineage>
        <taxon>Viruses</taxon>
        <taxon>Duplodnaviria</taxon>
        <taxon>Heunggongvirae</taxon>
        <taxon>Uroviricota</taxon>
        <taxon>Caudoviricetes</taxon>
    </lineage>
</organism>
<reference evidence="1" key="1">
    <citation type="journal article" date="2021" name="Proc. Natl. Acad. Sci. U.S.A.">
        <title>A Catalog of Tens of Thousands of Viruses from Human Metagenomes Reveals Hidden Associations with Chronic Diseases.</title>
        <authorList>
            <person name="Tisza M.J."/>
            <person name="Buck C.B."/>
        </authorList>
    </citation>
    <scope>NUCLEOTIDE SEQUENCE</scope>
    <source>
        <strain evidence="1">CtisV53</strain>
    </source>
</reference>
<evidence type="ECO:0000313" key="1">
    <source>
        <dbReference type="EMBL" id="DAE08032.1"/>
    </source>
</evidence>
<dbReference type="EMBL" id="BK015461">
    <property type="protein sequence ID" value="DAE08032.1"/>
    <property type="molecule type" value="Genomic_DNA"/>
</dbReference>
<name>A0A8S5PMQ6_9CAUD</name>
<protein>
    <submittedName>
        <fullName evidence="1">Uncharacterized protein</fullName>
    </submittedName>
</protein>
<sequence length="85" mass="8427">MRSADQFCGRSGHAILGGADAVRLAVGVGHRVVPVIVGGEGFCGGLAVKPCLPGEAGSPYAVSDRVKSLFHDISLSAACGGCTVS</sequence>
<proteinExistence type="predicted"/>